<sequence length="257" mass="27041">MSWTADFSGAVVVVTGVGASHSIGHAIADAFLTAHARVVCQYRRDHTGAVALQEKYGSERVATCQADLTVSTDVDAMLDTAEQSFASVPTVLVNNAGVYPLASVLEMSEAEFSSVMQSNVHSVHLCTQLLARRLQAGKMGGAIVNIASIEAHQPASMHAHYCASKAAVLMHTRASAQELGAYGIRVNSVSPGLIYRPGIENAWPDGVQRYMQAAPLSRLGQPSEVAAAVLFLSSDAAQWVSGADLVVDGGVRTNNSF</sequence>
<dbReference type="PANTHER" id="PTHR43639">
    <property type="entry name" value="OXIDOREDUCTASE, SHORT-CHAIN DEHYDROGENASE/REDUCTASE FAMILY (AFU_ORTHOLOGUE AFUA_5G02870)"/>
    <property type="match status" value="1"/>
</dbReference>
<dbReference type="PRINTS" id="PR00081">
    <property type="entry name" value="GDHRDH"/>
</dbReference>
<proteinExistence type="inferred from homology"/>
<dbReference type="CDD" id="cd05233">
    <property type="entry name" value="SDR_c"/>
    <property type="match status" value="1"/>
</dbReference>
<comment type="caution">
    <text evidence="3">The sequence shown here is derived from an EMBL/GenBank/DDBJ whole genome shotgun (WGS) entry which is preliminary data.</text>
</comment>
<dbReference type="GO" id="GO:0016491">
    <property type="term" value="F:oxidoreductase activity"/>
    <property type="evidence" value="ECO:0007669"/>
    <property type="project" value="UniProtKB-KW"/>
</dbReference>
<dbReference type="PANTHER" id="PTHR43639:SF1">
    <property type="entry name" value="SHORT-CHAIN DEHYDROGENASE_REDUCTASE FAMILY PROTEIN"/>
    <property type="match status" value="1"/>
</dbReference>
<dbReference type="InterPro" id="IPR002347">
    <property type="entry name" value="SDR_fam"/>
</dbReference>
<evidence type="ECO:0000256" key="2">
    <source>
        <dbReference type="ARBA" id="ARBA00023002"/>
    </source>
</evidence>
<evidence type="ECO:0000313" key="4">
    <source>
        <dbReference type="Proteomes" id="UP000324585"/>
    </source>
</evidence>
<name>A0A5J4YLI0_PORPP</name>
<reference evidence="4" key="1">
    <citation type="journal article" date="2019" name="Nat. Commun.">
        <title>Expansion of phycobilisome linker gene families in mesophilic red algae.</title>
        <authorList>
            <person name="Lee J."/>
            <person name="Kim D."/>
            <person name="Bhattacharya D."/>
            <person name="Yoon H.S."/>
        </authorList>
    </citation>
    <scope>NUCLEOTIDE SEQUENCE [LARGE SCALE GENOMIC DNA]</scope>
    <source>
        <strain evidence="4">CCMP 1328</strain>
    </source>
</reference>
<dbReference type="EMBL" id="VRMN01000010">
    <property type="protein sequence ID" value="KAA8492108.1"/>
    <property type="molecule type" value="Genomic_DNA"/>
</dbReference>
<dbReference type="SUPFAM" id="SSF51735">
    <property type="entry name" value="NAD(P)-binding Rossmann-fold domains"/>
    <property type="match status" value="1"/>
</dbReference>
<dbReference type="Pfam" id="PF13561">
    <property type="entry name" value="adh_short_C2"/>
    <property type="match status" value="1"/>
</dbReference>
<keyword evidence="2" id="KW-0560">Oxidoreductase</keyword>
<keyword evidence="4" id="KW-1185">Reference proteome</keyword>
<evidence type="ECO:0000256" key="1">
    <source>
        <dbReference type="ARBA" id="ARBA00006484"/>
    </source>
</evidence>
<dbReference type="Proteomes" id="UP000324585">
    <property type="component" value="Unassembled WGS sequence"/>
</dbReference>
<dbReference type="OrthoDB" id="47007at2759"/>
<protein>
    <submittedName>
        <fullName evidence="3">Glucose 1-dehydrogenase 1</fullName>
    </submittedName>
</protein>
<evidence type="ECO:0000313" key="3">
    <source>
        <dbReference type="EMBL" id="KAA8492108.1"/>
    </source>
</evidence>
<dbReference type="FunFam" id="3.40.50.720:FF:000084">
    <property type="entry name" value="Short-chain dehydrogenase reductase"/>
    <property type="match status" value="1"/>
</dbReference>
<dbReference type="PRINTS" id="PR00080">
    <property type="entry name" value="SDRFAMILY"/>
</dbReference>
<organism evidence="3 4">
    <name type="scientific">Porphyridium purpureum</name>
    <name type="common">Red alga</name>
    <name type="synonym">Porphyridium cruentum</name>
    <dbReference type="NCBI Taxonomy" id="35688"/>
    <lineage>
        <taxon>Eukaryota</taxon>
        <taxon>Rhodophyta</taxon>
        <taxon>Bangiophyceae</taxon>
        <taxon>Porphyridiales</taxon>
        <taxon>Porphyridiaceae</taxon>
        <taxon>Porphyridium</taxon>
    </lineage>
</organism>
<comment type="similarity">
    <text evidence="1">Belongs to the short-chain dehydrogenases/reductases (SDR) family.</text>
</comment>
<accession>A0A5J4YLI0</accession>
<gene>
    <name evidence="3" type="ORF">FVE85_3546</name>
</gene>
<dbReference type="InterPro" id="IPR036291">
    <property type="entry name" value="NAD(P)-bd_dom_sf"/>
</dbReference>
<dbReference type="AlphaFoldDB" id="A0A5J4YLI0"/>
<dbReference type="Gene3D" id="3.40.50.720">
    <property type="entry name" value="NAD(P)-binding Rossmann-like Domain"/>
    <property type="match status" value="1"/>
</dbReference>